<evidence type="ECO:0000256" key="9">
    <source>
        <dbReference type="RuleBase" id="RU000682"/>
    </source>
</evidence>
<keyword evidence="11" id="KW-0175">Coiled coil</keyword>
<evidence type="ECO:0000259" key="12">
    <source>
        <dbReference type="PROSITE" id="PS50071"/>
    </source>
</evidence>
<feature type="domain" description="Homeobox" evidence="12">
    <location>
        <begin position="76"/>
        <end position="136"/>
    </location>
</feature>
<dbReference type="PROSITE" id="PS50071">
    <property type="entry name" value="HOMEOBOX_2"/>
    <property type="match status" value="1"/>
</dbReference>
<accession>A0A2I0VJH3</accession>
<reference evidence="13 14" key="2">
    <citation type="journal article" date="2017" name="Nature">
        <title>The Apostasia genome and the evolution of orchids.</title>
        <authorList>
            <person name="Zhang G.Q."/>
            <person name="Liu K.W."/>
            <person name="Li Z."/>
            <person name="Lohaus R."/>
            <person name="Hsiao Y.Y."/>
            <person name="Niu S.C."/>
            <person name="Wang J.Y."/>
            <person name="Lin Y.C."/>
            <person name="Xu Q."/>
            <person name="Chen L.J."/>
            <person name="Yoshida K."/>
            <person name="Fujiwara S."/>
            <person name="Wang Z.W."/>
            <person name="Zhang Y.Q."/>
            <person name="Mitsuda N."/>
            <person name="Wang M."/>
            <person name="Liu G.H."/>
            <person name="Pecoraro L."/>
            <person name="Huang H.X."/>
            <person name="Xiao X.J."/>
            <person name="Lin M."/>
            <person name="Wu X.Y."/>
            <person name="Wu W.L."/>
            <person name="Chen Y.Y."/>
            <person name="Chang S.B."/>
            <person name="Sakamoto S."/>
            <person name="Ohme-Takagi M."/>
            <person name="Yagi M."/>
            <person name="Zeng S.J."/>
            <person name="Shen C.Y."/>
            <person name="Yeh C.M."/>
            <person name="Luo Y.B."/>
            <person name="Tsai W.C."/>
            <person name="Van de Peer Y."/>
            <person name="Liu Z.J."/>
        </authorList>
    </citation>
    <scope>NUCLEOTIDE SEQUENCE [LARGE SCALE GENOMIC DNA]</scope>
    <source>
        <tissue evidence="13">The whole plant</tissue>
    </source>
</reference>
<keyword evidence="4 8" id="KW-0371">Homeobox</keyword>
<dbReference type="AlphaFoldDB" id="A0A2I0VJH3"/>
<dbReference type="InterPro" id="IPR017970">
    <property type="entry name" value="Homeobox_CS"/>
</dbReference>
<dbReference type="EMBL" id="KZ503480">
    <property type="protein sequence ID" value="PKU63555.1"/>
    <property type="molecule type" value="Genomic_DNA"/>
</dbReference>
<organism evidence="13 14">
    <name type="scientific">Dendrobium catenatum</name>
    <dbReference type="NCBI Taxonomy" id="906689"/>
    <lineage>
        <taxon>Eukaryota</taxon>
        <taxon>Viridiplantae</taxon>
        <taxon>Streptophyta</taxon>
        <taxon>Embryophyta</taxon>
        <taxon>Tracheophyta</taxon>
        <taxon>Spermatophyta</taxon>
        <taxon>Magnoliopsida</taxon>
        <taxon>Liliopsida</taxon>
        <taxon>Asparagales</taxon>
        <taxon>Orchidaceae</taxon>
        <taxon>Epidendroideae</taxon>
        <taxon>Malaxideae</taxon>
        <taxon>Dendrobiinae</taxon>
        <taxon>Dendrobium</taxon>
    </lineage>
</organism>
<evidence type="ECO:0000256" key="10">
    <source>
        <dbReference type="RuleBase" id="RU369038"/>
    </source>
</evidence>
<evidence type="ECO:0000256" key="1">
    <source>
        <dbReference type="ARBA" id="ARBA00004123"/>
    </source>
</evidence>
<feature type="coiled-coil region" evidence="11">
    <location>
        <begin position="128"/>
        <end position="176"/>
    </location>
</feature>
<dbReference type="GO" id="GO:0005634">
    <property type="term" value="C:nucleus"/>
    <property type="evidence" value="ECO:0007669"/>
    <property type="project" value="UniProtKB-SubCell"/>
</dbReference>
<protein>
    <recommendedName>
        <fullName evidence="10">Homeobox-leucine zipper protein</fullName>
    </recommendedName>
    <alternativeName>
        <fullName evidence="10">HD-ZIP protein</fullName>
    </alternativeName>
    <alternativeName>
        <fullName evidence="10">Homeodomain transcription factor</fullName>
    </alternativeName>
</protein>
<feature type="DNA-binding region" description="Homeobox" evidence="8">
    <location>
        <begin position="78"/>
        <end position="137"/>
    </location>
</feature>
<keyword evidence="6 8" id="KW-0539">Nucleus</keyword>
<evidence type="ECO:0000256" key="11">
    <source>
        <dbReference type="SAM" id="Coils"/>
    </source>
</evidence>
<dbReference type="SMART" id="SM00389">
    <property type="entry name" value="HOX"/>
    <property type="match status" value="1"/>
</dbReference>
<evidence type="ECO:0000313" key="14">
    <source>
        <dbReference type="Proteomes" id="UP000233837"/>
    </source>
</evidence>
<evidence type="ECO:0000256" key="5">
    <source>
        <dbReference type="ARBA" id="ARBA00023163"/>
    </source>
</evidence>
<reference evidence="13 14" key="1">
    <citation type="journal article" date="2016" name="Sci. Rep.">
        <title>The Dendrobium catenatum Lindl. genome sequence provides insights into polysaccharide synthase, floral development and adaptive evolution.</title>
        <authorList>
            <person name="Zhang G.Q."/>
            <person name="Xu Q."/>
            <person name="Bian C."/>
            <person name="Tsai W.C."/>
            <person name="Yeh C.M."/>
            <person name="Liu K.W."/>
            <person name="Yoshida K."/>
            <person name="Zhang L.S."/>
            <person name="Chang S.B."/>
            <person name="Chen F."/>
            <person name="Shi Y."/>
            <person name="Su Y.Y."/>
            <person name="Zhang Y.Q."/>
            <person name="Chen L.J."/>
            <person name="Yin Y."/>
            <person name="Lin M."/>
            <person name="Huang H."/>
            <person name="Deng H."/>
            <person name="Wang Z.W."/>
            <person name="Zhu S.L."/>
            <person name="Zhao X."/>
            <person name="Deng C."/>
            <person name="Niu S.C."/>
            <person name="Huang J."/>
            <person name="Wang M."/>
            <person name="Liu G.H."/>
            <person name="Yang H.J."/>
            <person name="Xiao X.J."/>
            <person name="Hsiao Y.Y."/>
            <person name="Wu W.L."/>
            <person name="Chen Y.Y."/>
            <person name="Mitsuda N."/>
            <person name="Ohme-Takagi M."/>
            <person name="Luo Y.B."/>
            <person name="Van de Peer Y."/>
            <person name="Liu Z.J."/>
        </authorList>
    </citation>
    <scope>NUCLEOTIDE SEQUENCE [LARGE SCALE GENOMIC DNA]</scope>
    <source>
        <tissue evidence="13">The whole plant</tissue>
    </source>
</reference>
<dbReference type="PROSITE" id="PS00027">
    <property type="entry name" value="HOMEOBOX_1"/>
    <property type="match status" value="1"/>
</dbReference>
<keyword evidence="5 10" id="KW-0804">Transcription</keyword>
<dbReference type="InterPro" id="IPR000047">
    <property type="entry name" value="HTH_motif"/>
</dbReference>
<evidence type="ECO:0000256" key="2">
    <source>
        <dbReference type="ARBA" id="ARBA00023015"/>
    </source>
</evidence>
<dbReference type="OrthoDB" id="6159439at2759"/>
<dbReference type="InterPro" id="IPR009057">
    <property type="entry name" value="Homeodomain-like_sf"/>
</dbReference>
<comment type="function">
    <text evidence="10">Transcription factor.</text>
</comment>
<dbReference type="CDD" id="cd00086">
    <property type="entry name" value="homeodomain"/>
    <property type="match status" value="1"/>
</dbReference>
<dbReference type="Gene3D" id="1.10.10.60">
    <property type="entry name" value="Homeodomain-like"/>
    <property type="match status" value="1"/>
</dbReference>
<dbReference type="SUPFAM" id="SSF46689">
    <property type="entry name" value="Homeodomain-like"/>
    <property type="match status" value="1"/>
</dbReference>
<dbReference type="GO" id="GO:0000981">
    <property type="term" value="F:DNA-binding transcription factor activity, RNA polymerase II-specific"/>
    <property type="evidence" value="ECO:0007669"/>
    <property type="project" value="UniProtKB-UniRule"/>
</dbReference>
<sequence>MSGRRIHGGSNVAVLLQKEGVSPETIEALLGTSSGGFQASGAMVNFEDVCTNAANQAYYRQLDMEQVGDEELEEYLHQPEKKRRLAVEQVKFLEKIFELDNKLDPERKIQLAKELGLQPRQVAIWFQNRRARWKTKQLEKDYEALKANYNSLKADYESLLKEKEKLQSEATHLTNKLLLKESMKDSMKLQEWAPPLPKPEIDLAFKTANCDISPMLRLKQEDLSSVNSVVIDSESPHCAEQVGRSTLLEPAVSSNVLEPDQSDISHTGEDEEVKDCHFLKLEDSSNDYGFPADDHAFLFWPY</sequence>
<evidence type="ECO:0000256" key="6">
    <source>
        <dbReference type="ARBA" id="ARBA00023242"/>
    </source>
</evidence>
<dbReference type="STRING" id="906689.A0A2I0VJH3"/>
<dbReference type="InterPro" id="IPR003106">
    <property type="entry name" value="Leu_zip_homeo"/>
</dbReference>
<evidence type="ECO:0000256" key="7">
    <source>
        <dbReference type="ARBA" id="ARBA00025748"/>
    </source>
</evidence>
<dbReference type="GO" id="GO:0045893">
    <property type="term" value="P:positive regulation of DNA-templated transcription"/>
    <property type="evidence" value="ECO:0007669"/>
    <property type="project" value="TreeGrafter"/>
</dbReference>
<dbReference type="PANTHER" id="PTHR24326:SF606">
    <property type="entry name" value="HOMEOBOX-LEUCINE ZIPPER PROTEIN ATHB-54"/>
    <property type="match status" value="1"/>
</dbReference>
<dbReference type="Pfam" id="PF02183">
    <property type="entry name" value="HALZ"/>
    <property type="match status" value="1"/>
</dbReference>
<evidence type="ECO:0000313" key="13">
    <source>
        <dbReference type="EMBL" id="PKU63555.1"/>
    </source>
</evidence>
<proteinExistence type="inferred from homology"/>
<keyword evidence="2 10" id="KW-0805">Transcription regulation</keyword>
<comment type="subcellular location">
    <subcellularLocation>
        <location evidence="1 8 9">Nucleus</location>
    </subcellularLocation>
</comment>
<evidence type="ECO:0000256" key="4">
    <source>
        <dbReference type="ARBA" id="ARBA00023155"/>
    </source>
</evidence>
<keyword evidence="3 8" id="KW-0238">DNA-binding</keyword>
<dbReference type="GO" id="GO:0000976">
    <property type="term" value="F:transcription cis-regulatory region binding"/>
    <property type="evidence" value="ECO:0007669"/>
    <property type="project" value="UniProtKB-ARBA"/>
</dbReference>
<gene>
    <name evidence="13" type="primary">HAT5</name>
    <name evidence="13" type="ORF">MA16_Dca023965</name>
</gene>
<evidence type="ECO:0000256" key="8">
    <source>
        <dbReference type="PROSITE-ProRule" id="PRU00108"/>
    </source>
</evidence>
<dbReference type="Pfam" id="PF00046">
    <property type="entry name" value="Homeodomain"/>
    <property type="match status" value="1"/>
</dbReference>
<comment type="similarity">
    <text evidence="7 10">Belongs to the HD-ZIP homeobox family. Class I subfamily.</text>
</comment>
<name>A0A2I0VJH3_9ASPA</name>
<dbReference type="InterPro" id="IPR001356">
    <property type="entry name" value="HD"/>
</dbReference>
<dbReference type="PANTHER" id="PTHR24326">
    <property type="entry name" value="HOMEOBOX-LEUCINE ZIPPER PROTEIN"/>
    <property type="match status" value="1"/>
</dbReference>
<dbReference type="PRINTS" id="PR00031">
    <property type="entry name" value="HTHREPRESSR"/>
</dbReference>
<dbReference type="Proteomes" id="UP000233837">
    <property type="component" value="Unassembled WGS sequence"/>
</dbReference>
<keyword evidence="14" id="KW-1185">Reference proteome</keyword>
<evidence type="ECO:0000256" key="3">
    <source>
        <dbReference type="ARBA" id="ARBA00023125"/>
    </source>
</evidence>
<dbReference type="InterPro" id="IPR045224">
    <property type="entry name" value="HDZip_class_I_plant"/>
</dbReference>
<dbReference type="FunFam" id="1.10.10.60:FF:000144">
    <property type="entry name" value="homeobox-leucine zipper protein ATHB-6-like"/>
    <property type="match status" value="1"/>
</dbReference>